<accession>A0A7C4M028</accession>
<sequence length="122" mass="13751">MTEENKEVTNDELAIMIGKGFKGVDEKFVKIEDDIIGIKTDVSELRNDVSELKINLQNVRSEIATKDFVTKKIADLKGDLILPLKKENEKLDLAVDKLGDKKVFDSSDIEEVKKVEVFLKVA</sequence>
<protein>
    <submittedName>
        <fullName evidence="1">Uncharacterized protein</fullName>
    </submittedName>
</protein>
<comment type="caution">
    <text evidence="1">The sequence shown here is derived from an EMBL/GenBank/DDBJ whole genome shotgun (WGS) entry which is preliminary data.</text>
</comment>
<reference evidence="1" key="1">
    <citation type="journal article" date="2020" name="mSystems">
        <title>Genome- and Community-Level Interaction Insights into Carbon Utilization and Element Cycling Functions of Hydrothermarchaeota in Hydrothermal Sediment.</title>
        <authorList>
            <person name="Zhou Z."/>
            <person name="Liu Y."/>
            <person name="Xu W."/>
            <person name="Pan J."/>
            <person name="Luo Z.H."/>
            <person name="Li M."/>
        </authorList>
    </citation>
    <scope>NUCLEOTIDE SEQUENCE [LARGE SCALE GENOMIC DNA]</scope>
    <source>
        <strain evidence="1">SpSt-579</strain>
    </source>
</reference>
<gene>
    <name evidence="1" type="ORF">ENT43_00115</name>
</gene>
<evidence type="ECO:0000313" key="1">
    <source>
        <dbReference type="EMBL" id="HGT70647.1"/>
    </source>
</evidence>
<dbReference type="Gene3D" id="1.20.5.170">
    <property type="match status" value="1"/>
</dbReference>
<name>A0A7C4M028_UNCC3</name>
<proteinExistence type="predicted"/>
<organism evidence="1">
    <name type="scientific">candidate division CPR3 bacterium</name>
    <dbReference type="NCBI Taxonomy" id="2268181"/>
    <lineage>
        <taxon>Bacteria</taxon>
        <taxon>Bacteria division CPR3</taxon>
    </lineage>
</organism>
<dbReference type="AlphaFoldDB" id="A0A7C4M028"/>
<dbReference type="EMBL" id="DSYQ01000001">
    <property type="protein sequence ID" value="HGT70647.1"/>
    <property type="molecule type" value="Genomic_DNA"/>
</dbReference>